<dbReference type="EMBL" id="FNBW01000023">
    <property type="protein sequence ID" value="SDG56339.1"/>
    <property type="molecule type" value="Genomic_DNA"/>
</dbReference>
<proteinExistence type="predicted"/>
<evidence type="ECO:0000313" key="1">
    <source>
        <dbReference type="EMBL" id="SDG56339.1"/>
    </source>
</evidence>
<gene>
    <name evidence="1" type="ORF">SAMN05660686_04862</name>
</gene>
<dbReference type="RefSeq" id="WP_139189459.1">
    <property type="nucleotide sequence ID" value="NZ_FNBW01000023.1"/>
</dbReference>
<dbReference type="Proteomes" id="UP000198615">
    <property type="component" value="Unassembled WGS sequence"/>
</dbReference>
<protein>
    <submittedName>
        <fullName evidence="1">Uncharacterized protein</fullName>
    </submittedName>
</protein>
<evidence type="ECO:0000313" key="2">
    <source>
        <dbReference type="Proteomes" id="UP000198615"/>
    </source>
</evidence>
<comment type="caution">
    <text evidence="1">The sequence shown here is derived from an EMBL/GenBank/DDBJ whole genome shotgun (WGS) entry which is preliminary data.</text>
</comment>
<sequence>MALRQMKLAASLGGNKLEAALDLFEDDKRVGRMVVDASGLQEIVDKLAKVRAKMPDRVPFNIDLGSRFSSTKNPEWRLQRHQDGTFALFLRHPGFGWLAFRLSSEEASRIGDGLTSQPGDKPGEPD</sequence>
<dbReference type="OrthoDB" id="8482270at2"/>
<dbReference type="AlphaFoldDB" id="A0A8G2EX78"/>
<keyword evidence="2" id="KW-1185">Reference proteome</keyword>
<accession>A0A8G2EX78</accession>
<organism evidence="1 2">
    <name type="scientific">Thalassobaculum litoreum DSM 18839</name>
    <dbReference type="NCBI Taxonomy" id="1123362"/>
    <lineage>
        <taxon>Bacteria</taxon>
        <taxon>Pseudomonadati</taxon>
        <taxon>Pseudomonadota</taxon>
        <taxon>Alphaproteobacteria</taxon>
        <taxon>Rhodospirillales</taxon>
        <taxon>Thalassobaculaceae</taxon>
        <taxon>Thalassobaculum</taxon>
    </lineage>
</organism>
<name>A0A8G2EX78_9PROT</name>
<reference evidence="1 2" key="1">
    <citation type="submission" date="2016-10" db="EMBL/GenBank/DDBJ databases">
        <authorList>
            <person name="Varghese N."/>
            <person name="Submissions S."/>
        </authorList>
    </citation>
    <scope>NUCLEOTIDE SEQUENCE [LARGE SCALE GENOMIC DNA]</scope>
    <source>
        <strain evidence="1 2">DSM 18839</strain>
    </source>
</reference>